<dbReference type="GO" id="GO:0005975">
    <property type="term" value="P:carbohydrate metabolic process"/>
    <property type="evidence" value="ECO:0007669"/>
    <property type="project" value="InterPro"/>
</dbReference>
<gene>
    <name evidence="3" type="ORF">HDA33_001592</name>
</gene>
<evidence type="ECO:0008006" key="5">
    <source>
        <dbReference type="Google" id="ProtNLM"/>
    </source>
</evidence>
<reference evidence="3 4" key="1">
    <citation type="submission" date="2020-08" db="EMBL/GenBank/DDBJ databases">
        <title>Sequencing the genomes of 1000 actinobacteria strains.</title>
        <authorList>
            <person name="Klenk H.-P."/>
        </authorList>
    </citation>
    <scope>NUCLEOTIDE SEQUENCE [LARGE SCALE GENOMIC DNA]</scope>
    <source>
        <strain evidence="3 4">DSM 17945</strain>
    </source>
</reference>
<dbReference type="Proteomes" id="UP000567246">
    <property type="component" value="Unassembled WGS sequence"/>
</dbReference>
<keyword evidence="4" id="KW-1185">Reference proteome</keyword>
<feature type="signal peptide" evidence="2">
    <location>
        <begin position="1"/>
        <end position="30"/>
    </location>
</feature>
<sequence>MSLHRQPAPFRARRVWGTSVALALVLAGCAAPQEGDAQGAASETSSSSAPAPSASAPSDAGSASPSGSTGTDASETAAAPSSSASEDSAGPTASADPATPLAARSHEGVPMRAYAADERPPQFVLFSFDGGRQDARWKTFMDAAEDSGAKFTVFQTGINLIESANRENYAAPGNEPGYVGTELGGDAAEVAQRIGNINAAHAAGHEIGTHYNGHLCSPTPHGGDQWTTAEWEQEYSTFEEIITDPGAFNPGSALPALDITPEDIKGGRLPCLDGQWDQLVPMWKDHGLVYDTSRSASATGVAWPYQEDGIWQFEMPIVWSPVLAEQGKPSPLVMAMDYNFWISGNGGKDDPADTARLTAFQQRTYSYMFSSAHAGNRAPLVFGNHFNDWGLNAFNPAVEQTMREVCDEPDTYCVTYQQMVDWLELQDPAVLEAWRAQPRSATGDDAAALG</sequence>
<dbReference type="PROSITE" id="PS51257">
    <property type="entry name" value="PROKAR_LIPOPROTEIN"/>
    <property type="match status" value="1"/>
</dbReference>
<proteinExistence type="predicted"/>
<comment type="caution">
    <text evidence="3">The sequence shown here is derived from an EMBL/GenBank/DDBJ whole genome shotgun (WGS) entry which is preliminary data.</text>
</comment>
<dbReference type="InterPro" id="IPR052740">
    <property type="entry name" value="CE4"/>
</dbReference>
<accession>A0A7W9N0R3</accession>
<dbReference type="RefSeq" id="WP_184172393.1">
    <property type="nucleotide sequence ID" value="NZ_BAABAG010000013.1"/>
</dbReference>
<organism evidence="3 4">
    <name type="scientific">Micrococcus endophyticus</name>
    <dbReference type="NCBI Taxonomy" id="455343"/>
    <lineage>
        <taxon>Bacteria</taxon>
        <taxon>Bacillati</taxon>
        <taxon>Actinomycetota</taxon>
        <taxon>Actinomycetes</taxon>
        <taxon>Micrococcales</taxon>
        <taxon>Micrococcaceae</taxon>
        <taxon>Micrococcus</taxon>
    </lineage>
</organism>
<evidence type="ECO:0000256" key="1">
    <source>
        <dbReference type="SAM" id="MobiDB-lite"/>
    </source>
</evidence>
<evidence type="ECO:0000313" key="4">
    <source>
        <dbReference type="Proteomes" id="UP000567246"/>
    </source>
</evidence>
<evidence type="ECO:0000256" key="2">
    <source>
        <dbReference type="SAM" id="SignalP"/>
    </source>
</evidence>
<feature type="region of interest" description="Disordered" evidence="1">
    <location>
        <begin position="33"/>
        <end position="106"/>
    </location>
</feature>
<keyword evidence="2" id="KW-0732">Signal</keyword>
<name>A0A7W9N0R3_9MICC</name>
<dbReference type="EMBL" id="JACHMW010000001">
    <property type="protein sequence ID" value="MBB5849028.1"/>
    <property type="molecule type" value="Genomic_DNA"/>
</dbReference>
<dbReference type="InterPro" id="IPR011330">
    <property type="entry name" value="Glyco_hydro/deAcase_b/a-brl"/>
</dbReference>
<evidence type="ECO:0000313" key="3">
    <source>
        <dbReference type="EMBL" id="MBB5849028.1"/>
    </source>
</evidence>
<protein>
    <recommendedName>
        <fullName evidence="5">Polysaccharide deacetylase</fullName>
    </recommendedName>
</protein>
<dbReference type="SUPFAM" id="SSF88713">
    <property type="entry name" value="Glycoside hydrolase/deacetylase"/>
    <property type="match status" value="1"/>
</dbReference>
<dbReference type="PANTHER" id="PTHR45985:SF3">
    <property type="entry name" value="CHITIN DEACETYLASE-LIKE 4"/>
    <property type="match status" value="1"/>
</dbReference>
<dbReference type="AlphaFoldDB" id="A0A7W9N0R3"/>
<dbReference type="PANTHER" id="PTHR45985">
    <property type="match status" value="1"/>
</dbReference>
<dbReference type="Gene3D" id="3.20.20.370">
    <property type="entry name" value="Glycoside hydrolase/deacetylase"/>
    <property type="match status" value="1"/>
</dbReference>
<feature type="chain" id="PRO_5038657013" description="Polysaccharide deacetylase" evidence="2">
    <location>
        <begin position="31"/>
        <end position="450"/>
    </location>
</feature>
<feature type="compositionally biased region" description="Low complexity" evidence="1">
    <location>
        <begin position="39"/>
        <end position="89"/>
    </location>
</feature>